<name>A0A8S9S2S1_BRACR</name>
<protein>
    <submittedName>
        <fullName evidence="2">Uncharacterized protein</fullName>
    </submittedName>
</protein>
<accession>A0A8S9S2S1</accession>
<dbReference type="Proteomes" id="UP000712600">
    <property type="component" value="Unassembled WGS sequence"/>
</dbReference>
<feature type="compositionally biased region" description="Polar residues" evidence="1">
    <location>
        <begin position="1"/>
        <end position="14"/>
    </location>
</feature>
<evidence type="ECO:0000313" key="2">
    <source>
        <dbReference type="EMBL" id="KAF3586978.1"/>
    </source>
</evidence>
<feature type="region of interest" description="Disordered" evidence="1">
    <location>
        <begin position="1"/>
        <end position="20"/>
    </location>
</feature>
<evidence type="ECO:0000313" key="3">
    <source>
        <dbReference type="Proteomes" id="UP000712600"/>
    </source>
</evidence>
<organism evidence="2 3">
    <name type="scientific">Brassica cretica</name>
    <name type="common">Mustard</name>
    <dbReference type="NCBI Taxonomy" id="69181"/>
    <lineage>
        <taxon>Eukaryota</taxon>
        <taxon>Viridiplantae</taxon>
        <taxon>Streptophyta</taxon>
        <taxon>Embryophyta</taxon>
        <taxon>Tracheophyta</taxon>
        <taxon>Spermatophyta</taxon>
        <taxon>Magnoliopsida</taxon>
        <taxon>eudicotyledons</taxon>
        <taxon>Gunneridae</taxon>
        <taxon>Pentapetalae</taxon>
        <taxon>rosids</taxon>
        <taxon>malvids</taxon>
        <taxon>Brassicales</taxon>
        <taxon>Brassicaceae</taxon>
        <taxon>Brassiceae</taxon>
        <taxon>Brassica</taxon>
    </lineage>
</organism>
<sequence>MSTNDTDNMQTPLNGGSDANLHAPAADVSAANALANAATLEEFKKMFAT</sequence>
<dbReference type="EMBL" id="QGKX02000088">
    <property type="protein sequence ID" value="KAF3586978.1"/>
    <property type="molecule type" value="Genomic_DNA"/>
</dbReference>
<proteinExistence type="predicted"/>
<gene>
    <name evidence="2" type="ORF">F2Q69_00029450</name>
</gene>
<dbReference type="AlphaFoldDB" id="A0A8S9S2S1"/>
<evidence type="ECO:0000256" key="1">
    <source>
        <dbReference type="SAM" id="MobiDB-lite"/>
    </source>
</evidence>
<comment type="caution">
    <text evidence="2">The sequence shown here is derived from an EMBL/GenBank/DDBJ whole genome shotgun (WGS) entry which is preliminary data.</text>
</comment>
<reference evidence="2" key="1">
    <citation type="submission" date="2019-12" db="EMBL/GenBank/DDBJ databases">
        <title>Genome sequencing and annotation of Brassica cretica.</title>
        <authorList>
            <person name="Studholme D.J."/>
            <person name="Sarris P."/>
        </authorList>
    </citation>
    <scope>NUCLEOTIDE SEQUENCE</scope>
    <source>
        <strain evidence="2">PFS-109/04</strain>
        <tissue evidence="2">Leaf</tissue>
    </source>
</reference>